<gene>
    <name evidence="11" type="ORF">F5I99_17045</name>
</gene>
<dbReference type="Gene3D" id="1.10.3720.10">
    <property type="entry name" value="MetI-like"/>
    <property type="match status" value="2"/>
</dbReference>
<keyword evidence="8 9" id="KW-0472">Membrane</keyword>
<proteinExistence type="inferred from homology"/>
<dbReference type="PANTHER" id="PTHR30614:SF37">
    <property type="entry name" value="AMINO-ACID ABC TRANSPORTER PERMEASE PROTEIN YHDX-RELATED"/>
    <property type="match status" value="1"/>
</dbReference>
<dbReference type="KEGG" id="nik:F5I99_17045"/>
<evidence type="ECO:0000256" key="9">
    <source>
        <dbReference type="RuleBase" id="RU363032"/>
    </source>
</evidence>
<evidence type="ECO:0000313" key="12">
    <source>
        <dbReference type="Proteomes" id="UP000325606"/>
    </source>
</evidence>
<protein>
    <submittedName>
        <fullName evidence="11">Amino acid ABC transporter permease</fullName>
    </submittedName>
</protein>
<feature type="transmembrane region" description="Helical" evidence="9">
    <location>
        <begin position="253"/>
        <end position="275"/>
    </location>
</feature>
<keyword evidence="5 9" id="KW-0812">Transmembrane</keyword>
<feature type="domain" description="ABC transmembrane type-1" evidence="10">
    <location>
        <begin position="87"/>
        <end position="380"/>
    </location>
</feature>
<dbReference type="InterPro" id="IPR010065">
    <property type="entry name" value="AA_ABC_transptr_permease_3TM"/>
</dbReference>
<evidence type="ECO:0000313" key="11">
    <source>
        <dbReference type="EMBL" id="QEW08062.1"/>
    </source>
</evidence>
<name>A0A5J6LID1_9GAMM</name>
<dbReference type="Pfam" id="PF00528">
    <property type="entry name" value="BPD_transp_1"/>
    <property type="match status" value="1"/>
</dbReference>
<evidence type="ECO:0000256" key="8">
    <source>
        <dbReference type="ARBA" id="ARBA00023136"/>
    </source>
</evidence>
<keyword evidence="12" id="KW-1185">Reference proteome</keyword>
<dbReference type="PANTHER" id="PTHR30614">
    <property type="entry name" value="MEMBRANE COMPONENT OF AMINO ACID ABC TRANSPORTER"/>
    <property type="match status" value="1"/>
</dbReference>
<accession>A0A5J6LID1</accession>
<dbReference type="InterPro" id="IPR000515">
    <property type="entry name" value="MetI-like"/>
</dbReference>
<dbReference type="Proteomes" id="UP000325606">
    <property type="component" value="Chromosome"/>
</dbReference>
<evidence type="ECO:0000259" key="10">
    <source>
        <dbReference type="PROSITE" id="PS50928"/>
    </source>
</evidence>
<evidence type="ECO:0000256" key="7">
    <source>
        <dbReference type="ARBA" id="ARBA00022989"/>
    </source>
</evidence>
<keyword evidence="3 9" id="KW-0813">Transport</keyword>
<keyword evidence="7 9" id="KW-1133">Transmembrane helix</keyword>
<keyword evidence="4" id="KW-1003">Cell membrane</keyword>
<dbReference type="InterPro" id="IPR035906">
    <property type="entry name" value="MetI-like_sf"/>
</dbReference>
<evidence type="ECO:0000256" key="3">
    <source>
        <dbReference type="ARBA" id="ARBA00022448"/>
    </source>
</evidence>
<sequence length="392" mass="43653">MKSNNRNSFTRLVYNPTARSLFYQAVILGLLLWFMMTIVGNVMTNLEVRGISSGFGFLEQPAGFGISQTLIEYNETFSFGRTFFVGLLNTLLVSALGVVAATFLGVFVGISRISPNWLLRKISMVYIEILRNIPLLLQIFFWYYVVLQTLPNTRNSLALGEAVFLNIRGIFVPRPMAETGFAFYVGLIVAAIVGVIFLSRWAKKRMMDTGQQFPVFWTSAGILLATIILGFFITGRPIGLNYPVLRGFNFSGGMSLLPELVALWFALTIYTSTYIGEIVRSGIESVSHGQTEACRALGLNEKHRMNLVVLPQAMRVMIPPMTSQYLNLTKNSSLATAIGYPDLVSVFAGTTLNQTGQAIEIITMTMLVYLTISLLVSAFMNWFNKRVALVER</sequence>
<evidence type="ECO:0000256" key="4">
    <source>
        <dbReference type="ARBA" id="ARBA00022475"/>
    </source>
</evidence>
<dbReference type="NCBIfam" id="TIGR01726">
    <property type="entry name" value="HEQRo_perm_3TM"/>
    <property type="match status" value="1"/>
</dbReference>
<evidence type="ECO:0000256" key="1">
    <source>
        <dbReference type="ARBA" id="ARBA00004429"/>
    </source>
</evidence>
<feature type="transmembrane region" description="Helical" evidence="9">
    <location>
        <begin position="213"/>
        <end position="233"/>
    </location>
</feature>
<dbReference type="InterPro" id="IPR043429">
    <property type="entry name" value="ArtM/GltK/GlnP/TcyL/YhdX-like"/>
</dbReference>
<comment type="subcellular location">
    <subcellularLocation>
        <location evidence="1">Cell inner membrane</location>
        <topology evidence="1">Multi-pass membrane protein</topology>
    </subcellularLocation>
    <subcellularLocation>
        <location evidence="9">Cell membrane</location>
        <topology evidence="9">Multi-pass membrane protein</topology>
    </subcellularLocation>
</comment>
<dbReference type="GO" id="GO:0006865">
    <property type="term" value="P:amino acid transport"/>
    <property type="evidence" value="ECO:0007669"/>
    <property type="project" value="UniProtKB-KW"/>
</dbReference>
<evidence type="ECO:0000256" key="5">
    <source>
        <dbReference type="ARBA" id="ARBA00022692"/>
    </source>
</evidence>
<reference evidence="11 12" key="1">
    <citation type="submission" date="2019-09" db="EMBL/GenBank/DDBJ databases">
        <title>Nitrincola iocasae sp. nov., a bacterium isolated from the sediment collected at a cold seep field in South China Sea.</title>
        <authorList>
            <person name="Zhang H."/>
            <person name="Wang H."/>
            <person name="Li C."/>
        </authorList>
    </citation>
    <scope>NUCLEOTIDE SEQUENCE [LARGE SCALE GENOMIC DNA]</scope>
    <source>
        <strain evidence="11 12">KXZD1103</strain>
    </source>
</reference>
<feature type="transmembrane region" description="Helical" evidence="9">
    <location>
        <begin position="129"/>
        <end position="147"/>
    </location>
</feature>
<feature type="transmembrane region" description="Helical" evidence="9">
    <location>
        <begin position="181"/>
        <end position="201"/>
    </location>
</feature>
<comment type="similarity">
    <text evidence="2">Belongs to the binding-protein-dependent transport system permease family. HisMQ subfamily.</text>
</comment>
<feature type="transmembrane region" description="Helical" evidence="9">
    <location>
        <begin position="361"/>
        <end position="383"/>
    </location>
</feature>
<dbReference type="AlphaFoldDB" id="A0A5J6LID1"/>
<dbReference type="GO" id="GO:0043190">
    <property type="term" value="C:ATP-binding cassette (ABC) transporter complex"/>
    <property type="evidence" value="ECO:0007669"/>
    <property type="project" value="InterPro"/>
</dbReference>
<keyword evidence="6" id="KW-0029">Amino-acid transport</keyword>
<dbReference type="SUPFAM" id="SSF161098">
    <property type="entry name" value="MetI-like"/>
    <property type="match status" value="2"/>
</dbReference>
<dbReference type="GO" id="GO:0022857">
    <property type="term" value="F:transmembrane transporter activity"/>
    <property type="evidence" value="ECO:0007669"/>
    <property type="project" value="InterPro"/>
</dbReference>
<feature type="transmembrane region" description="Helical" evidence="9">
    <location>
        <begin position="21"/>
        <end position="43"/>
    </location>
</feature>
<evidence type="ECO:0000256" key="2">
    <source>
        <dbReference type="ARBA" id="ARBA00010072"/>
    </source>
</evidence>
<dbReference type="RefSeq" id="WP_151058108.1">
    <property type="nucleotide sequence ID" value="NZ_CP044222.1"/>
</dbReference>
<feature type="transmembrane region" description="Helical" evidence="9">
    <location>
        <begin position="83"/>
        <end position="108"/>
    </location>
</feature>
<organism evidence="11 12">
    <name type="scientific">Nitrincola iocasae</name>
    <dbReference type="NCBI Taxonomy" id="2614693"/>
    <lineage>
        <taxon>Bacteria</taxon>
        <taxon>Pseudomonadati</taxon>
        <taxon>Pseudomonadota</taxon>
        <taxon>Gammaproteobacteria</taxon>
        <taxon>Oceanospirillales</taxon>
        <taxon>Oceanospirillaceae</taxon>
        <taxon>Nitrincola</taxon>
    </lineage>
</organism>
<dbReference type="CDD" id="cd06261">
    <property type="entry name" value="TM_PBP2"/>
    <property type="match status" value="2"/>
</dbReference>
<dbReference type="PROSITE" id="PS50928">
    <property type="entry name" value="ABC_TM1"/>
    <property type="match status" value="1"/>
</dbReference>
<dbReference type="EMBL" id="CP044222">
    <property type="protein sequence ID" value="QEW08062.1"/>
    <property type="molecule type" value="Genomic_DNA"/>
</dbReference>
<evidence type="ECO:0000256" key="6">
    <source>
        <dbReference type="ARBA" id="ARBA00022970"/>
    </source>
</evidence>